<evidence type="ECO:0000256" key="1">
    <source>
        <dbReference type="SAM" id="MobiDB-lite"/>
    </source>
</evidence>
<name>A0A1F6E5T2_9BACT</name>
<feature type="region of interest" description="Disordered" evidence="1">
    <location>
        <begin position="1"/>
        <end position="25"/>
    </location>
</feature>
<dbReference type="AlphaFoldDB" id="A0A1F6E5T2"/>
<reference evidence="2 3" key="1">
    <citation type="journal article" date="2016" name="Nat. Commun.">
        <title>Thousands of microbial genomes shed light on interconnected biogeochemical processes in an aquifer system.</title>
        <authorList>
            <person name="Anantharaman K."/>
            <person name="Brown C.T."/>
            <person name="Hug L.A."/>
            <person name="Sharon I."/>
            <person name="Castelle C.J."/>
            <person name="Probst A.J."/>
            <person name="Thomas B.C."/>
            <person name="Singh A."/>
            <person name="Wilkins M.J."/>
            <person name="Karaoz U."/>
            <person name="Brodie E.L."/>
            <person name="Williams K.H."/>
            <person name="Hubbard S.S."/>
            <person name="Banfield J.F."/>
        </authorList>
    </citation>
    <scope>NUCLEOTIDE SEQUENCE [LARGE SCALE GENOMIC DNA]</scope>
</reference>
<sequence length="155" mass="17812">MQKPSPANANGLEKDRSKRPKSFPEPKLVMSPVEIFTKYKDGPFYYQYKTDGTLSRMLVCDNEVERNTMMRNIRLGARMYIDGSVKKPEIVSRVLLLGEKIRSAEQLKRQFEKGPFHFQVLVHPVSKIEMCDSTEVLEALLCEVAAKHDIVIRPL</sequence>
<organism evidence="2 3">
    <name type="scientific">Candidatus Kaiserbacteria bacterium RIFCSPHIGHO2_02_FULL_55_25</name>
    <dbReference type="NCBI Taxonomy" id="1798498"/>
    <lineage>
        <taxon>Bacteria</taxon>
        <taxon>Candidatus Kaiseribacteriota</taxon>
    </lineage>
</organism>
<accession>A0A1F6E5T2</accession>
<comment type="caution">
    <text evidence="2">The sequence shown here is derived from an EMBL/GenBank/DDBJ whole genome shotgun (WGS) entry which is preliminary data.</text>
</comment>
<gene>
    <name evidence="2" type="ORF">A3C20_04890</name>
</gene>
<evidence type="ECO:0000313" key="3">
    <source>
        <dbReference type="Proteomes" id="UP000176914"/>
    </source>
</evidence>
<dbReference type="EMBL" id="MFLL01000022">
    <property type="protein sequence ID" value="OGG69054.1"/>
    <property type="molecule type" value="Genomic_DNA"/>
</dbReference>
<evidence type="ECO:0000313" key="2">
    <source>
        <dbReference type="EMBL" id="OGG69054.1"/>
    </source>
</evidence>
<dbReference type="Proteomes" id="UP000176914">
    <property type="component" value="Unassembled WGS sequence"/>
</dbReference>
<proteinExistence type="predicted"/>
<protein>
    <submittedName>
        <fullName evidence="2">Uncharacterized protein</fullName>
    </submittedName>
</protein>